<dbReference type="Proteomes" id="UP000266234">
    <property type="component" value="Unassembled WGS sequence"/>
</dbReference>
<feature type="compositionally biased region" description="Acidic residues" evidence="1">
    <location>
        <begin position="180"/>
        <end position="203"/>
    </location>
</feature>
<comment type="caution">
    <text evidence="2">The sequence shown here is derived from an EMBL/GenBank/DDBJ whole genome shotgun (WGS) entry which is preliminary data.</text>
</comment>
<feature type="region of interest" description="Disordered" evidence="1">
    <location>
        <begin position="1"/>
        <end position="21"/>
    </location>
</feature>
<protein>
    <submittedName>
        <fullName evidence="2">Uncharacterized protein</fullName>
    </submittedName>
</protein>
<proteinExistence type="predicted"/>
<name>A0A395RUF2_9HYPO</name>
<organism evidence="2 3">
    <name type="scientific">Fusarium longipes</name>
    <dbReference type="NCBI Taxonomy" id="694270"/>
    <lineage>
        <taxon>Eukaryota</taxon>
        <taxon>Fungi</taxon>
        <taxon>Dikarya</taxon>
        <taxon>Ascomycota</taxon>
        <taxon>Pezizomycotina</taxon>
        <taxon>Sordariomycetes</taxon>
        <taxon>Hypocreomycetidae</taxon>
        <taxon>Hypocreales</taxon>
        <taxon>Nectriaceae</taxon>
        <taxon>Fusarium</taxon>
    </lineage>
</organism>
<dbReference type="AlphaFoldDB" id="A0A395RUF2"/>
<evidence type="ECO:0000313" key="2">
    <source>
        <dbReference type="EMBL" id="RGP63624.1"/>
    </source>
</evidence>
<evidence type="ECO:0000313" key="3">
    <source>
        <dbReference type="Proteomes" id="UP000266234"/>
    </source>
</evidence>
<accession>A0A395RUF2</accession>
<sequence>MRSPQSRPCHPDGPYGPQGGERRAEAFFTMLQTLHVEKPDRFEYVAKRIKHLCTDVNPQWLPRTENYETIYPDAIRVWELLPYMTELESLELRGNCFYGRDEEDPVHELRGPTPQLRFAKLSGYIPRALPAWVLKAGNTLERLELGMLDRPISTNMSSHPEQIPLPHERLRAQKGHENTEAESDVDSDGEDEDNGNEDDDDGSDWGSLGGEAVIPRPLGGCLSSYQDNELKLPKIKHLYLGQPSESSYFDSVLEYSWSKRAEKACYSDWRKIIQASIPTLSTLVLEQRPAADYIENDGISEEEWMENNTTPSASRNLIKMVLKVLETDKSQGSLQHVYLYGIFVSILDDGMPDPEETSGQLMQLLQGCGVECEARVGQWCFFDRNPGRAMWGDWYGDDESEDEMEAGDETMKWDDLWCRV</sequence>
<feature type="region of interest" description="Disordered" evidence="1">
    <location>
        <begin position="174"/>
        <end position="210"/>
    </location>
</feature>
<reference evidence="2 3" key="1">
    <citation type="journal article" date="2018" name="PLoS Pathog.">
        <title>Evolution of structural diversity of trichothecenes, a family of toxins produced by plant pathogenic and entomopathogenic fungi.</title>
        <authorList>
            <person name="Proctor R.H."/>
            <person name="McCormick S.P."/>
            <person name="Kim H.S."/>
            <person name="Cardoza R.E."/>
            <person name="Stanley A.M."/>
            <person name="Lindo L."/>
            <person name="Kelly A."/>
            <person name="Brown D.W."/>
            <person name="Lee T."/>
            <person name="Vaughan M.M."/>
            <person name="Alexander N.J."/>
            <person name="Busman M."/>
            <person name="Gutierrez S."/>
        </authorList>
    </citation>
    <scope>NUCLEOTIDE SEQUENCE [LARGE SCALE GENOMIC DNA]</scope>
    <source>
        <strain evidence="2 3">NRRL 20695</strain>
    </source>
</reference>
<dbReference type="OrthoDB" id="3927840at2759"/>
<evidence type="ECO:0000256" key="1">
    <source>
        <dbReference type="SAM" id="MobiDB-lite"/>
    </source>
</evidence>
<dbReference type="EMBL" id="PXOG01000266">
    <property type="protein sequence ID" value="RGP63624.1"/>
    <property type="molecule type" value="Genomic_DNA"/>
</dbReference>
<keyword evidence="3" id="KW-1185">Reference proteome</keyword>
<gene>
    <name evidence="2" type="ORF">FLONG3_9837</name>
</gene>